<organism evidence="3 4">
    <name type="scientific">Basidiobolus meristosporus CBS 931.73</name>
    <dbReference type="NCBI Taxonomy" id="1314790"/>
    <lineage>
        <taxon>Eukaryota</taxon>
        <taxon>Fungi</taxon>
        <taxon>Fungi incertae sedis</taxon>
        <taxon>Zoopagomycota</taxon>
        <taxon>Entomophthoromycotina</taxon>
        <taxon>Basidiobolomycetes</taxon>
        <taxon>Basidiobolales</taxon>
        <taxon>Basidiobolaceae</taxon>
        <taxon>Basidiobolus</taxon>
    </lineage>
</organism>
<feature type="non-terminal residue" evidence="3">
    <location>
        <position position="1"/>
    </location>
</feature>
<comment type="caution">
    <text evidence="3">The sequence shown here is derived from an EMBL/GenBank/DDBJ whole genome shotgun (WGS) entry which is preliminary data.</text>
</comment>
<keyword evidence="4" id="KW-1185">Reference proteome</keyword>
<feature type="chain" id="PRO_5012101427" description="Extracellular membrane protein CFEM domain-containing protein" evidence="2">
    <location>
        <begin position="20"/>
        <end position="165"/>
    </location>
</feature>
<accession>A0A1Y1Y756</accession>
<feature type="signal peptide" evidence="2">
    <location>
        <begin position="1"/>
        <end position="19"/>
    </location>
</feature>
<proteinExistence type="predicted"/>
<name>A0A1Y1Y756_9FUNG</name>
<dbReference type="AlphaFoldDB" id="A0A1Y1Y756"/>
<evidence type="ECO:0000256" key="1">
    <source>
        <dbReference type="SAM" id="MobiDB-lite"/>
    </source>
</evidence>
<evidence type="ECO:0000256" key="2">
    <source>
        <dbReference type="SAM" id="SignalP"/>
    </source>
</evidence>
<reference evidence="3 4" key="1">
    <citation type="submission" date="2016-07" db="EMBL/GenBank/DDBJ databases">
        <title>Pervasive Adenine N6-methylation of Active Genes in Fungi.</title>
        <authorList>
            <consortium name="DOE Joint Genome Institute"/>
            <person name="Mondo S.J."/>
            <person name="Dannebaum R.O."/>
            <person name="Kuo R.C."/>
            <person name="Labutti K."/>
            <person name="Haridas S."/>
            <person name="Kuo A."/>
            <person name="Salamov A."/>
            <person name="Ahrendt S.R."/>
            <person name="Lipzen A."/>
            <person name="Sullivan W."/>
            <person name="Andreopoulos W.B."/>
            <person name="Clum A."/>
            <person name="Lindquist E."/>
            <person name="Daum C."/>
            <person name="Ramamoorthy G.K."/>
            <person name="Gryganskyi A."/>
            <person name="Culley D."/>
            <person name="Magnuson J.K."/>
            <person name="James T.Y."/>
            <person name="O'Malley M.A."/>
            <person name="Stajich J.E."/>
            <person name="Spatafora J.W."/>
            <person name="Visel A."/>
            <person name="Grigoriev I.V."/>
        </authorList>
    </citation>
    <scope>NUCLEOTIDE SEQUENCE [LARGE SCALE GENOMIC DNA]</scope>
    <source>
        <strain evidence="3 4">CBS 931.73</strain>
    </source>
</reference>
<dbReference type="EMBL" id="MCFE01000237">
    <property type="protein sequence ID" value="ORX93414.1"/>
    <property type="molecule type" value="Genomic_DNA"/>
</dbReference>
<keyword evidence="2" id="KW-0732">Signal</keyword>
<protein>
    <recommendedName>
        <fullName evidence="5">Extracellular membrane protein CFEM domain-containing protein</fullName>
    </recommendedName>
</protein>
<evidence type="ECO:0008006" key="5">
    <source>
        <dbReference type="Google" id="ProtNLM"/>
    </source>
</evidence>
<dbReference type="InParanoid" id="A0A1Y1Y756"/>
<feature type="region of interest" description="Disordered" evidence="1">
    <location>
        <begin position="90"/>
        <end position="146"/>
    </location>
</feature>
<dbReference type="Proteomes" id="UP000193498">
    <property type="component" value="Unassembled WGS sequence"/>
</dbReference>
<gene>
    <name evidence="3" type="ORF">K493DRAFT_316044</name>
</gene>
<sequence length="165" mass="16773">MKFGASILLALSATSAASAAVYLRRAEAGNSCTDATTYNQCFDNIMTTTCEATDAACNCQLSKGLMACLSFCNNDPVLASLGNAQQSETEKWCNAPSSASTTSTSTGASTTPSTTEASAGPASTTDNNTSPSKDTQTPTTTPNNSNKVKLASGLIALTGMVALLM</sequence>
<evidence type="ECO:0000313" key="4">
    <source>
        <dbReference type="Proteomes" id="UP000193498"/>
    </source>
</evidence>
<feature type="compositionally biased region" description="Low complexity" evidence="1">
    <location>
        <begin position="95"/>
        <end position="146"/>
    </location>
</feature>
<evidence type="ECO:0000313" key="3">
    <source>
        <dbReference type="EMBL" id="ORX93414.1"/>
    </source>
</evidence>